<dbReference type="InterPro" id="IPR050169">
    <property type="entry name" value="Krueppel_C2H2_ZnF"/>
</dbReference>
<dbReference type="Proteomes" id="UP000694382">
    <property type="component" value="Chromosome 2"/>
</dbReference>
<reference evidence="1" key="2">
    <citation type="submission" date="2025-08" db="UniProtKB">
        <authorList>
            <consortium name="Ensembl"/>
        </authorList>
    </citation>
    <scope>IDENTIFICATION</scope>
</reference>
<dbReference type="PANTHER" id="PTHR23232:SF118">
    <property type="entry name" value="ZINC FINGER PROTEIN 746"/>
    <property type="match status" value="1"/>
</dbReference>
<organism evidence="1 2">
    <name type="scientific">Geospiza parvula</name>
    <name type="common">Small tree-finch</name>
    <name type="synonym">Camarhynchus parvulus</name>
    <dbReference type="NCBI Taxonomy" id="87175"/>
    <lineage>
        <taxon>Eukaryota</taxon>
        <taxon>Metazoa</taxon>
        <taxon>Chordata</taxon>
        <taxon>Craniata</taxon>
        <taxon>Vertebrata</taxon>
        <taxon>Euteleostomi</taxon>
        <taxon>Archelosauria</taxon>
        <taxon>Archosauria</taxon>
        <taxon>Dinosauria</taxon>
        <taxon>Saurischia</taxon>
        <taxon>Theropoda</taxon>
        <taxon>Coelurosauria</taxon>
        <taxon>Aves</taxon>
        <taxon>Neognathae</taxon>
        <taxon>Neoaves</taxon>
        <taxon>Telluraves</taxon>
        <taxon>Australaves</taxon>
        <taxon>Passeriformes</taxon>
        <taxon>Thraupidae</taxon>
        <taxon>Camarhynchus</taxon>
    </lineage>
</organism>
<evidence type="ECO:0000313" key="2">
    <source>
        <dbReference type="Proteomes" id="UP000694382"/>
    </source>
</evidence>
<reference evidence="1" key="3">
    <citation type="submission" date="2025-09" db="UniProtKB">
        <authorList>
            <consortium name="Ensembl"/>
        </authorList>
    </citation>
    <scope>IDENTIFICATION</scope>
</reference>
<reference evidence="1" key="1">
    <citation type="submission" date="2020-02" db="EMBL/GenBank/DDBJ databases">
        <authorList>
            <person name="Enbody D E."/>
            <person name="Pettersson E M."/>
        </authorList>
    </citation>
    <scope>NUCLEOTIDE SEQUENCE [LARGE SCALE GENOMIC DNA]</scope>
</reference>
<name>A0A8U8BX29_GEOPR</name>
<protein>
    <submittedName>
        <fullName evidence="1">Uncharacterized protein</fullName>
    </submittedName>
</protein>
<dbReference type="SUPFAM" id="SSF109640">
    <property type="entry name" value="KRAB domain (Kruppel-associated box)"/>
    <property type="match status" value="1"/>
</dbReference>
<dbReference type="Gene3D" id="6.10.140.140">
    <property type="match status" value="1"/>
</dbReference>
<dbReference type="Pfam" id="PF01352">
    <property type="entry name" value="KRAB"/>
    <property type="match status" value="1"/>
</dbReference>
<dbReference type="PANTHER" id="PTHR23232">
    <property type="entry name" value="KRAB DOMAIN C2H2 ZINC FINGER"/>
    <property type="match status" value="1"/>
</dbReference>
<keyword evidence="2" id="KW-1185">Reference proteome</keyword>
<dbReference type="InterPro" id="IPR001909">
    <property type="entry name" value="KRAB"/>
</dbReference>
<dbReference type="AlphaFoldDB" id="A0A8U8BX29"/>
<evidence type="ECO:0000313" key="1">
    <source>
        <dbReference type="Ensembl" id="ENSCPVP00000025844.1"/>
    </source>
</evidence>
<proteinExistence type="predicted"/>
<accession>A0A8U8BX29</accession>
<dbReference type="InterPro" id="IPR036051">
    <property type="entry name" value="KRAB_dom_sf"/>
</dbReference>
<sequence length="99" mass="11304">MGVPVQFEDVAVRFSRQEWASLDEGQKEMYRSVMEGNYEMLVELSWGHFSASLPFAAISSSQIILPFPCPLRQRLEHESCPIMFLMSVLLLPRLCPVQA</sequence>
<dbReference type="Ensembl" id="ENSCPVT00000025477.1">
    <property type="protein sequence ID" value="ENSCPVP00000025844.1"/>
    <property type="gene ID" value="ENSCPVG00000017041.1"/>
</dbReference>
<dbReference type="GO" id="GO:0006355">
    <property type="term" value="P:regulation of DNA-templated transcription"/>
    <property type="evidence" value="ECO:0007669"/>
    <property type="project" value="InterPro"/>
</dbReference>
<dbReference type="SMART" id="SM00349">
    <property type="entry name" value="KRAB"/>
    <property type="match status" value="1"/>
</dbReference>
<dbReference type="PROSITE" id="PS50805">
    <property type="entry name" value="KRAB"/>
    <property type="match status" value="1"/>
</dbReference>
<dbReference type="CDD" id="cd07765">
    <property type="entry name" value="KRAB_A-box"/>
    <property type="match status" value="1"/>
</dbReference>